<proteinExistence type="predicted"/>
<dbReference type="AlphaFoldDB" id="A0A2P2PP57"/>
<accession>A0A2P2PP57</accession>
<reference evidence="1" key="1">
    <citation type="submission" date="2018-02" db="EMBL/GenBank/DDBJ databases">
        <title>Rhizophora mucronata_Transcriptome.</title>
        <authorList>
            <person name="Meera S.P."/>
            <person name="Sreeshan A."/>
            <person name="Augustine A."/>
        </authorList>
    </citation>
    <scope>NUCLEOTIDE SEQUENCE</scope>
    <source>
        <tissue evidence="1">Leaf</tissue>
    </source>
</reference>
<name>A0A2P2PP57_RHIMU</name>
<protein>
    <submittedName>
        <fullName evidence="1">Uncharacterized protein</fullName>
    </submittedName>
</protein>
<organism evidence="1">
    <name type="scientific">Rhizophora mucronata</name>
    <name type="common">Asiatic mangrove</name>
    <dbReference type="NCBI Taxonomy" id="61149"/>
    <lineage>
        <taxon>Eukaryota</taxon>
        <taxon>Viridiplantae</taxon>
        <taxon>Streptophyta</taxon>
        <taxon>Embryophyta</taxon>
        <taxon>Tracheophyta</taxon>
        <taxon>Spermatophyta</taxon>
        <taxon>Magnoliopsida</taxon>
        <taxon>eudicotyledons</taxon>
        <taxon>Gunneridae</taxon>
        <taxon>Pentapetalae</taxon>
        <taxon>rosids</taxon>
        <taxon>fabids</taxon>
        <taxon>Malpighiales</taxon>
        <taxon>Rhizophoraceae</taxon>
        <taxon>Rhizophora</taxon>
    </lineage>
</organism>
<dbReference type="EMBL" id="GGEC01076029">
    <property type="protein sequence ID" value="MBX56513.1"/>
    <property type="molecule type" value="Transcribed_RNA"/>
</dbReference>
<sequence>MTSFPFLCFLSLSKFSQRMNTPARRKFTQFIATGAATIILNLKTTNKAL</sequence>
<evidence type="ECO:0000313" key="1">
    <source>
        <dbReference type="EMBL" id="MBX56513.1"/>
    </source>
</evidence>